<evidence type="ECO:0000313" key="1">
    <source>
        <dbReference type="EMBL" id="KAK2072319.1"/>
    </source>
</evidence>
<protein>
    <submittedName>
        <fullName evidence="1">Uncharacterized protein</fullName>
    </submittedName>
</protein>
<evidence type="ECO:0000313" key="2">
    <source>
        <dbReference type="Proteomes" id="UP001217918"/>
    </source>
</evidence>
<comment type="caution">
    <text evidence="1">The sequence shown here is derived from an EMBL/GenBank/DDBJ whole genome shotgun (WGS) entry which is preliminary data.</text>
</comment>
<name>A0AAD9I6T7_9PEZI</name>
<reference evidence="1" key="1">
    <citation type="journal article" date="2023" name="Mol. Plant Microbe Interact.">
        <title>Elucidating the Obligate Nature and Biological Capacity of an Invasive Fungal Corn Pathogen.</title>
        <authorList>
            <person name="MacCready J.S."/>
            <person name="Roggenkamp E.M."/>
            <person name="Gdanetz K."/>
            <person name="Chilvers M.I."/>
        </authorList>
    </citation>
    <scope>NUCLEOTIDE SEQUENCE</scope>
    <source>
        <strain evidence="1">PM02</strain>
    </source>
</reference>
<dbReference type="EMBL" id="JAQQPM010000006">
    <property type="protein sequence ID" value="KAK2072319.1"/>
    <property type="molecule type" value="Genomic_DNA"/>
</dbReference>
<organism evidence="1 2">
    <name type="scientific">Phyllachora maydis</name>
    <dbReference type="NCBI Taxonomy" id="1825666"/>
    <lineage>
        <taxon>Eukaryota</taxon>
        <taxon>Fungi</taxon>
        <taxon>Dikarya</taxon>
        <taxon>Ascomycota</taxon>
        <taxon>Pezizomycotina</taxon>
        <taxon>Sordariomycetes</taxon>
        <taxon>Sordariomycetidae</taxon>
        <taxon>Phyllachorales</taxon>
        <taxon>Phyllachoraceae</taxon>
        <taxon>Phyllachora</taxon>
    </lineage>
</organism>
<proteinExistence type="predicted"/>
<accession>A0AAD9I6T7</accession>
<dbReference type="AlphaFoldDB" id="A0AAD9I6T7"/>
<dbReference type="Proteomes" id="UP001217918">
    <property type="component" value="Unassembled WGS sequence"/>
</dbReference>
<gene>
    <name evidence="1" type="ORF">P8C59_006679</name>
</gene>
<keyword evidence="2" id="KW-1185">Reference proteome</keyword>
<sequence length="108" mass="11841">MKKVQLLASALYFASIGAHLQERTTTLNGSCSTGDASAPNHGAYSMLEMDKIVRAYSSPELDGQVLTLAPKQSDASHFSNCGARDEAIMLQRDRIFHLLWGHPPRARL</sequence>